<dbReference type="EMBL" id="CP017269">
    <property type="protein sequence ID" value="AOT70520.1"/>
    <property type="molecule type" value="Genomic_DNA"/>
</dbReference>
<dbReference type="Pfam" id="PF00512">
    <property type="entry name" value="HisKA"/>
    <property type="match status" value="1"/>
</dbReference>
<dbReference type="InterPro" id="IPR036097">
    <property type="entry name" value="HisK_dim/P_sf"/>
</dbReference>
<dbReference type="SUPFAM" id="SSF55785">
    <property type="entry name" value="PYP-like sensor domain (PAS domain)"/>
    <property type="match status" value="1"/>
</dbReference>
<keyword evidence="4" id="KW-0808">Transferase</keyword>
<evidence type="ECO:0000256" key="3">
    <source>
        <dbReference type="ARBA" id="ARBA00022553"/>
    </source>
</evidence>
<comment type="catalytic activity">
    <reaction evidence="1">
        <text>ATP + protein L-histidine = ADP + protein N-phospho-L-histidine.</text>
        <dbReference type="EC" id="2.7.13.3"/>
    </reaction>
</comment>
<evidence type="ECO:0000256" key="6">
    <source>
        <dbReference type="ARBA" id="ARBA00022777"/>
    </source>
</evidence>
<evidence type="ECO:0000256" key="8">
    <source>
        <dbReference type="ARBA" id="ARBA00023012"/>
    </source>
</evidence>
<dbReference type="InterPro" id="IPR003661">
    <property type="entry name" value="HisK_dim/P_dom"/>
</dbReference>
<reference evidence="12 13" key="1">
    <citation type="submission" date="2016-09" db="EMBL/GenBank/DDBJ databases">
        <title>Genomic analysis reveals versatility of anaerobic energy metabolism of Geosporobacter ferrireducens IRF9 of phylum Firmicutes.</title>
        <authorList>
            <person name="Kim S.-J."/>
        </authorList>
    </citation>
    <scope>NUCLEOTIDE SEQUENCE [LARGE SCALE GENOMIC DNA]</scope>
    <source>
        <strain evidence="12 13">IRF9</strain>
    </source>
</reference>
<keyword evidence="9" id="KW-0175">Coiled coil</keyword>
<dbReference type="RefSeq" id="WP_069977353.1">
    <property type="nucleotide sequence ID" value="NZ_CP017269.1"/>
</dbReference>
<dbReference type="InterPro" id="IPR001638">
    <property type="entry name" value="Solute-binding_3/MltF_N"/>
</dbReference>
<dbReference type="EC" id="2.7.13.3" evidence="2"/>
<dbReference type="Gene3D" id="3.40.190.10">
    <property type="entry name" value="Periplasmic binding protein-like II"/>
    <property type="match status" value="2"/>
</dbReference>
<dbReference type="Proteomes" id="UP000095743">
    <property type="component" value="Chromosome"/>
</dbReference>
<keyword evidence="8" id="KW-0902">Two-component regulatory system</keyword>
<dbReference type="Pfam" id="PF00497">
    <property type="entry name" value="SBP_bac_3"/>
    <property type="match status" value="1"/>
</dbReference>
<dbReference type="InterPro" id="IPR003594">
    <property type="entry name" value="HATPase_dom"/>
</dbReference>
<dbReference type="STRING" id="1424294.Gferi_13615"/>
<keyword evidence="10" id="KW-0812">Transmembrane</keyword>
<keyword evidence="10" id="KW-1133">Transmembrane helix</keyword>
<evidence type="ECO:0000259" key="11">
    <source>
        <dbReference type="PROSITE" id="PS50109"/>
    </source>
</evidence>
<feature type="domain" description="Histidine kinase" evidence="11">
    <location>
        <begin position="453"/>
        <end position="669"/>
    </location>
</feature>
<dbReference type="SMART" id="SM00387">
    <property type="entry name" value="HATPase_c"/>
    <property type="match status" value="1"/>
</dbReference>
<keyword evidence="7" id="KW-0067">ATP-binding</keyword>
<dbReference type="Gene3D" id="3.30.565.10">
    <property type="entry name" value="Histidine kinase-like ATPase, C-terminal domain"/>
    <property type="match status" value="1"/>
</dbReference>
<evidence type="ECO:0000256" key="5">
    <source>
        <dbReference type="ARBA" id="ARBA00022741"/>
    </source>
</evidence>
<evidence type="ECO:0000256" key="2">
    <source>
        <dbReference type="ARBA" id="ARBA00012438"/>
    </source>
</evidence>
<dbReference type="SMART" id="SM00062">
    <property type="entry name" value="PBPb"/>
    <property type="match status" value="1"/>
</dbReference>
<dbReference type="KEGG" id="gfe:Gferi_13615"/>
<keyword evidence="6" id="KW-0418">Kinase</keyword>
<protein>
    <recommendedName>
        <fullName evidence="2">histidine kinase</fullName>
        <ecNumber evidence="2">2.7.13.3</ecNumber>
    </recommendedName>
</protein>
<dbReference type="GO" id="GO:0000155">
    <property type="term" value="F:phosphorelay sensor kinase activity"/>
    <property type="evidence" value="ECO:0007669"/>
    <property type="project" value="InterPro"/>
</dbReference>
<keyword evidence="10" id="KW-0472">Membrane</keyword>
<name>A0A1D8GI12_9FIRM</name>
<gene>
    <name evidence="12" type="ORF">Gferi_13615</name>
</gene>
<dbReference type="PRINTS" id="PR00344">
    <property type="entry name" value="BCTRLSENSOR"/>
</dbReference>
<evidence type="ECO:0000256" key="9">
    <source>
        <dbReference type="SAM" id="Coils"/>
    </source>
</evidence>
<dbReference type="SUPFAM" id="SSF53850">
    <property type="entry name" value="Periplasmic binding protein-like II"/>
    <property type="match status" value="1"/>
</dbReference>
<keyword evidence="13" id="KW-1185">Reference proteome</keyword>
<dbReference type="OrthoDB" id="9816482at2"/>
<evidence type="ECO:0000256" key="7">
    <source>
        <dbReference type="ARBA" id="ARBA00022840"/>
    </source>
</evidence>
<dbReference type="Gene3D" id="3.30.450.20">
    <property type="entry name" value="PAS domain"/>
    <property type="match status" value="1"/>
</dbReference>
<dbReference type="GO" id="GO:0005524">
    <property type="term" value="F:ATP binding"/>
    <property type="evidence" value="ECO:0007669"/>
    <property type="project" value="UniProtKB-KW"/>
</dbReference>
<dbReference type="CDD" id="cd00082">
    <property type="entry name" value="HisKA"/>
    <property type="match status" value="1"/>
</dbReference>
<dbReference type="AlphaFoldDB" id="A0A1D8GI12"/>
<dbReference type="InterPro" id="IPR005467">
    <property type="entry name" value="His_kinase_dom"/>
</dbReference>
<dbReference type="PROSITE" id="PS50109">
    <property type="entry name" value="HIS_KIN"/>
    <property type="match status" value="1"/>
</dbReference>
<evidence type="ECO:0000256" key="4">
    <source>
        <dbReference type="ARBA" id="ARBA00022679"/>
    </source>
</evidence>
<dbReference type="InterPro" id="IPR036890">
    <property type="entry name" value="HATPase_C_sf"/>
</dbReference>
<dbReference type="SMART" id="SM00388">
    <property type="entry name" value="HisKA"/>
    <property type="match status" value="1"/>
</dbReference>
<evidence type="ECO:0000313" key="12">
    <source>
        <dbReference type="EMBL" id="AOT70520.1"/>
    </source>
</evidence>
<evidence type="ECO:0000256" key="10">
    <source>
        <dbReference type="SAM" id="Phobius"/>
    </source>
</evidence>
<dbReference type="InterPro" id="IPR004358">
    <property type="entry name" value="Sig_transdc_His_kin-like_C"/>
</dbReference>
<feature type="transmembrane region" description="Helical" evidence="10">
    <location>
        <begin position="265"/>
        <end position="286"/>
    </location>
</feature>
<proteinExistence type="predicted"/>
<dbReference type="SUPFAM" id="SSF55874">
    <property type="entry name" value="ATPase domain of HSP90 chaperone/DNA topoisomerase II/histidine kinase"/>
    <property type="match status" value="1"/>
</dbReference>
<dbReference type="PANTHER" id="PTHR43065">
    <property type="entry name" value="SENSOR HISTIDINE KINASE"/>
    <property type="match status" value="1"/>
</dbReference>
<dbReference type="Pfam" id="PF02518">
    <property type="entry name" value="HATPase_c"/>
    <property type="match status" value="1"/>
</dbReference>
<dbReference type="SUPFAM" id="SSF47384">
    <property type="entry name" value="Homodimeric domain of signal transducing histidine kinase"/>
    <property type="match status" value="1"/>
</dbReference>
<sequence length="670" mass="77096">MIDRRPIVLLLMIILLIGISTDHVFAAYSNPLVRLNVGIEPSLPPFQFEEDGQLTGLNIEILNLIAEKNNIQINYIPMSKESSIRKLLDGRIDLVLGLRYDPRLSDQVYFTESIVQSVVCILAKTENSKEIQNNLNSAYYLASVENDSAELNFLQNVRLINFNVAFNQEDAFELLLMDRADFLLGVKDTAEYLLNKHKPATEYTIIDSYTTPVEYSIAVKGDNRNLYSLLDKGISQLKLSGEYEKLYFKWVDNGEANIARRLESIIRISLIGLILGLVILFMSTLWNMQLKEQVKLKTLELSKTNLDLEAQIIETRNNSELKDLICESSPRGIAIFDVDGMISIFNSSALAMAVLQEPPIGKSIFDIEPMNLMLKETLDIVMRERKSYTCDQFKYRRNHKEFIYRYIMYPLHNYEQKLRGAIITIEDITQECKLKEQIMEKDKNRALTQIVSGISHEIRNPLTTIKTFIELIPKKIDNQKFKEEIAVVVPEEIERVDNLIENLIDYAKPKRQNKTSFQLEELISSCLTLFKPVFDQNNIVYENHMQRRIYVYGDKNQIKQGIINFLLNAIDAIREKGEAVHDPNYQGRILIDGFQEGNDVKLTLRDNGIGMNKDELERAYEIFYTTKEKGTGLGLPLSIQMLEMNGCNVSIESLKYEHTEITLMFRGESI</sequence>
<feature type="coiled-coil region" evidence="9">
    <location>
        <begin position="411"/>
        <end position="445"/>
    </location>
</feature>
<evidence type="ECO:0000313" key="13">
    <source>
        <dbReference type="Proteomes" id="UP000095743"/>
    </source>
</evidence>
<dbReference type="InterPro" id="IPR035965">
    <property type="entry name" value="PAS-like_dom_sf"/>
</dbReference>
<dbReference type="PANTHER" id="PTHR43065:SF10">
    <property type="entry name" value="PEROXIDE STRESS-ACTIVATED HISTIDINE KINASE MAK3"/>
    <property type="match status" value="1"/>
</dbReference>
<keyword evidence="3" id="KW-0597">Phosphoprotein</keyword>
<dbReference type="Pfam" id="PF13426">
    <property type="entry name" value="PAS_9"/>
    <property type="match status" value="1"/>
</dbReference>
<accession>A0A1D8GI12</accession>
<dbReference type="InterPro" id="IPR000014">
    <property type="entry name" value="PAS"/>
</dbReference>
<evidence type="ECO:0000256" key="1">
    <source>
        <dbReference type="ARBA" id="ARBA00000085"/>
    </source>
</evidence>
<keyword evidence="5" id="KW-0547">Nucleotide-binding</keyword>
<organism evidence="12 13">
    <name type="scientific">Geosporobacter ferrireducens</name>
    <dbReference type="NCBI Taxonomy" id="1424294"/>
    <lineage>
        <taxon>Bacteria</taxon>
        <taxon>Bacillati</taxon>
        <taxon>Bacillota</taxon>
        <taxon>Clostridia</taxon>
        <taxon>Peptostreptococcales</taxon>
        <taxon>Thermotaleaceae</taxon>
        <taxon>Geosporobacter</taxon>
    </lineage>
</organism>
<dbReference type="Gene3D" id="1.10.287.130">
    <property type="match status" value="1"/>
</dbReference>